<proteinExistence type="predicted"/>
<organism evidence="13 14">
    <name type="scientific">Lithocarpus litseifolius</name>
    <dbReference type="NCBI Taxonomy" id="425828"/>
    <lineage>
        <taxon>Eukaryota</taxon>
        <taxon>Viridiplantae</taxon>
        <taxon>Streptophyta</taxon>
        <taxon>Embryophyta</taxon>
        <taxon>Tracheophyta</taxon>
        <taxon>Spermatophyta</taxon>
        <taxon>Magnoliopsida</taxon>
        <taxon>eudicotyledons</taxon>
        <taxon>Gunneridae</taxon>
        <taxon>Pentapetalae</taxon>
        <taxon>rosids</taxon>
        <taxon>fabids</taxon>
        <taxon>Fagales</taxon>
        <taxon>Fagaceae</taxon>
        <taxon>Lithocarpus</taxon>
    </lineage>
</organism>
<protein>
    <recommendedName>
        <fullName evidence="12">CRM domain-containing protein</fullName>
    </recommendedName>
</protein>
<evidence type="ECO:0000256" key="1">
    <source>
        <dbReference type="ARBA" id="ARBA00004229"/>
    </source>
</evidence>
<feature type="region of interest" description="Disordered" evidence="11">
    <location>
        <begin position="844"/>
        <end position="897"/>
    </location>
</feature>
<dbReference type="InterPro" id="IPR001890">
    <property type="entry name" value="RNA-binding_CRM"/>
</dbReference>
<comment type="subcellular location">
    <subcellularLocation>
        <location evidence="1">Plastid</location>
        <location evidence="1">Chloroplast</location>
    </subcellularLocation>
</comment>
<dbReference type="GO" id="GO:0006397">
    <property type="term" value="P:mRNA processing"/>
    <property type="evidence" value="ECO:0007669"/>
    <property type="project" value="UniProtKB-KW"/>
</dbReference>
<evidence type="ECO:0000256" key="6">
    <source>
        <dbReference type="ARBA" id="ARBA00022884"/>
    </source>
</evidence>
<keyword evidence="5" id="KW-0677">Repeat</keyword>
<dbReference type="FunFam" id="3.30.110.60:FF:000003">
    <property type="entry name" value="CRM-domain containing factor CFM3B, chloroplastic"/>
    <property type="match status" value="1"/>
</dbReference>
<dbReference type="SMART" id="SM01103">
    <property type="entry name" value="CRS1_YhbY"/>
    <property type="match status" value="3"/>
</dbReference>
<dbReference type="EMBL" id="JAZDWU010000007">
    <property type="protein sequence ID" value="KAK9996468.1"/>
    <property type="molecule type" value="Genomic_DNA"/>
</dbReference>
<keyword evidence="7" id="KW-0809">Transit peptide</keyword>
<feature type="compositionally biased region" description="Polar residues" evidence="11">
    <location>
        <begin position="850"/>
        <end position="870"/>
    </location>
</feature>
<feature type="compositionally biased region" description="Polar residues" evidence="11">
    <location>
        <begin position="343"/>
        <end position="356"/>
    </location>
</feature>
<dbReference type="PROSITE" id="PS51295">
    <property type="entry name" value="CRM"/>
    <property type="match status" value="3"/>
</dbReference>
<sequence length="897" mass="101064">MALTTAKISELPLRRNPFPLTSHSHSHSLNFLFSSAPNLSFHILKPFSSLRTTTQHSGNGHSNSGSNTTPKPKPKPNPNPKASPKPKSTSAPWLNKWPSHTPPAKNDVVAGVDVEDRVETRYFDSKVKGHSAIERIVLRLRNLGLVSDEELEETDDGVDALPPPATGEEKLGDLLRREWIRPDFIFEESENGPDESVLPWERDWEEDKAVEDEERVWTTKRRAKAPSLAELTMEDEELRRLRRVGMYFRERISIPKAGITKEVLEKIHAKWRKEEVVRLKFHEVLAHDMKTAHEIVERRTGGLVIWRSGSVMVVYRGSNYEWPPKSQPVHREADAFYVPDVSSADSSMTRSGSDESSSPEKIETASPEKIETASPEKIETAVKMPDSPVSITEEESEYNNLLDGLGPRFVEWWGTGVLPVDADVLPQKVPGYKTPFRFLPTRMRSRLTNAEMTNFRKLAKSLPSHFALGRNRNHQGLASAIIKLWEKSLIVKIAVKRGIQNTNNKLMAEELKNLTGGVLLLRNKYYIVMYRGKDFVPTSVAAVLAERQELAKRVQDVEEKVRCGPVGAVQSDEDDKQALPTGAAAALAQRQDLAKQSQVVEDKVQCEAVDVVQAGEDQEQALAGTLAEFYEAQARWGREISAEEREKMIEEASKSKSARLVKRTEHKLAIAQTKKLRAEKLLAKIEASMLPAGPDHDQETITEEERVMFRRVGLRMKAYLPLGIRGVFDGVIENMHLHWKHRELVKLISKQKTLAFVEDTARLLEYESGGVLVAIERVPKGYALIYYRGKNYRRPISIRPRNLLTKAKALKRSVAMQRHEALSQHISELERTIEQMKKEIGISQDAEDGNSWSSEDANGPNQIGTLSEFIQSEEEASCMTSGGEEDDGISDWEDDDA</sequence>
<dbReference type="Proteomes" id="UP001459277">
    <property type="component" value="Unassembled WGS sequence"/>
</dbReference>
<gene>
    <name evidence="13" type="ORF">SO802_021154</name>
</gene>
<dbReference type="Pfam" id="PF01985">
    <property type="entry name" value="CRS1_YhbY"/>
    <property type="match status" value="3"/>
</dbReference>
<evidence type="ECO:0000256" key="4">
    <source>
        <dbReference type="ARBA" id="ARBA00022664"/>
    </source>
</evidence>
<dbReference type="GO" id="GO:0009507">
    <property type="term" value="C:chloroplast"/>
    <property type="evidence" value="ECO:0007669"/>
    <property type="project" value="UniProtKB-SubCell"/>
</dbReference>
<reference evidence="13 14" key="1">
    <citation type="submission" date="2024-01" db="EMBL/GenBank/DDBJ databases">
        <title>A telomere-to-telomere, gap-free genome of sweet tea (Lithocarpus litseifolius).</title>
        <authorList>
            <person name="Zhou J."/>
        </authorList>
    </citation>
    <scope>NUCLEOTIDE SEQUENCE [LARGE SCALE GENOMIC DNA]</scope>
    <source>
        <strain evidence="13">Zhou-2022a</strain>
        <tissue evidence="13">Leaf</tissue>
    </source>
</reference>
<evidence type="ECO:0000313" key="14">
    <source>
        <dbReference type="Proteomes" id="UP001459277"/>
    </source>
</evidence>
<dbReference type="PANTHER" id="PTHR31846">
    <property type="entry name" value="CRS1 / YHBY (CRM) DOMAIN-CONTAINING PROTEIN"/>
    <property type="match status" value="1"/>
</dbReference>
<dbReference type="AlphaFoldDB" id="A0AAW2CG46"/>
<accession>A0AAW2CG46</accession>
<feature type="compositionally biased region" description="Low complexity" evidence="11">
    <location>
        <begin position="56"/>
        <end position="70"/>
    </location>
</feature>
<keyword evidence="2" id="KW-0150">Chloroplast</keyword>
<dbReference type="SUPFAM" id="SSF75471">
    <property type="entry name" value="YhbY-like"/>
    <property type="match status" value="3"/>
</dbReference>
<feature type="domain" description="CRM" evidence="12">
    <location>
        <begin position="699"/>
        <end position="799"/>
    </location>
</feature>
<evidence type="ECO:0000256" key="5">
    <source>
        <dbReference type="ARBA" id="ARBA00022737"/>
    </source>
</evidence>
<dbReference type="GO" id="GO:1990904">
    <property type="term" value="C:ribonucleoprotein complex"/>
    <property type="evidence" value="ECO:0007669"/>
    <property type="project" value="UniProtKB-KW"/>
</dbReference>
<keyword evidence="8" id="KW-0508">mRNA splicing</keyword>
<comment type="caution">
    <text evidence="13">The sequence shown here is derived from an EMBL/GenBank/DDBJ whole genome shotgun (WGS) entry which is preliminary data.</text>
</comment>
<feature type="domain" description="CRM" evidence="12">
    <location>
        <begin position="445"/>
        <end position="542"/>
    </location>
</feature>
<keyword evidence="9" id="KW-0687">Ribonucleoprotein</keyword>
<feature type="domain" description="CRM" evidence="12">
    <location>
        <begin position="231"/>
        <end position="327"/>
    </location>
</feature>
<dbReference type="InterPro" id="IPR035920">
    <property type="entry name" value="YhbY-like_sf"/>
</dbReference>
<evidence type="ECO:0000256" key="3">
    <source>
        <dbReference type="ARBA" id="ARBA00022640"/>
    </source>
</evidence>
<dbReference type="PANTHER" id="PTHR31846:SF4">
    <property type="entry name" value="CRS1 _ YHBY (CRM) DOMAIN-CONTAINING PROTEIN"/>
    <property type="match status" value="1"/>
</dbReference>
<feature type="compositionally biased region" description="Basic and acidic residues" evidence="11">
    <location>
        <begin position="358"/>
        <end position="380"/>
    </location>
</feature>
<feature type="region of interest" description="Disordered" evidence="11">
    <location>
        <begin position="342"/>
        <end position="390"/>
    </location>
</feature>
<dbReference type="InterPro" id="IPR045278">
    <property type="entry name" value="CRS1/CFM2/CFM3"/>
</dbReference>
<evidence type="ECO:0000256" key="9">
    <source>
        <dbReference type="ARBA" id="ARBA00023274"/>
    </source>
</evidence>
<evidence type="ECO:0000313" key="13">
    <source>
        <dbReference type="EMBL" id="KAK9996468.1"/>
    </source>
</evidence>
<dbReference type="Gene3D" id="3.30.110.60">
    <property type="entry name" value="YhbY-like"/>
    <property type="match status" value="3"/>
</dbReference>
<evidence type="ECO:0000256" key="11">
    <source>
        <dbReference type="SAM" id="MobiDB-lite"/>
    </source>
</evidence>
<dbReference type="GO" id="GO:0000373">
    <property type="term" value="P:Group II intron splicing"/>
    <property type="evidence" value="ECO:0007669"/>
    <property type="project" value="UniProtKB-ARBA"/>
</dbReference>
<dbReference type="GO" id="GO:0003729">
    <property type="term" value="F:mRNA binding"/>
    <property type="evidence" value="ECO:0007669"/>
    <property type="project" value="InterPro"/>
</dbReference>
<evidence type="ECO:0000256" key="7">
    <source>
        <dbReference type="ARBA" id="ARBA00022946"/>
    </source>
</evidence>
<feature type="compositionally biased region" description="Acidic residues" evidence="11">
    <location>
        <begin position="883"/>
        <end position="897"/>
    </location>
</feature>
<name>A0AAW2CG46_9ROSI</name>
<feature type="region of interest" description="Disordered" evidence="11">
    <location>
        <begin position="52"/>
        <end position="105"/>
    </location>
</feature>
<dbReference type="FunFam" id="3.30.110.60:FF:000002">
    <property type="entry name" value="CRS2-associated factor 1, chloroplastic"/>
    <property type="match status" value="2"/>
</dbReference>
<evidence type="ECO:0000259" key="12">
    <source>
        <dbReference type="PROSITE" id="PS51295"/>
    </source>
</evidence>
<keyword evidence="14" id="KW-1185">Reference proteome</keyword>
<evidence type="ECO:0000256" key="8">
    <source>
        <dbReference type="ARBA" id="ARBA00023187"/>
    </source>
</evidence>
<keyword evidence="6 10" id="KW-0694">RNA-binding</keyword>
<keyword evidence="4" id="KW-0507">mRNA processing</keyword>
<evidence type="ECO:0000256" key="2">
    <source>
        <dbReference type="ARBA" id="ARBA00022528"/>
    </source>
</evidence>
<evidence type="ECO:0000256" key="10">
    <source>
        <dbReference type="PROSITE-ProRule" id="PRU00626"/>
    </source>
</evidence>
<keyword evidence="3" id="KW-0934">Plastid</keyword>